<dbReference type="GO" id="GO:0016126">
    <property type="term" value="P:sterol biosynthetic process"/>
    <property type="evidence" value="ECO:0007669"/>
    <property type="project" value="TreeGrafter"/>
</dbReference>
<dbReference type="Proteomes" id="UP000662931">
    <property type="component" value="Chromosome 1"/>
</dbReference>
<keyword evidence="5 8" id="KW-1133">Transmembrane helix</keyword>
<dbReference type="Pfam" id="PF07281">
    <property type="entry name" value="INSIG"/>
    <property type="match status" value="1"/>
</dbReference>
<feature type="transmembrane region" description="Helical" evidence="8">
    <location>
        <begin position="332"/>
        <end position="352"/>
    </location>
</feature>
<dbReference type="GO" id="GO:0005789">
    <property type="term" value="C:endoplasmic reticulum membrane"/>
    <property type="evidence" value="ECO:0007669"/>
    <property type="project" value="UniProtKB-SubCell"/>
</dbReference>
<evidence type="ECO:0000256" key="2">
    <source>
        <dbReference type="ARBA" id="ARBA00007475"/>
    </source>
</evidence>
<dbReference type="AlphaFoldDB" id="A0A875RXN7"/>
<comment type="similarity">
    <text evidence="2">Belongs to the INSIG family.</text>
</comment>
<evidence type="ECO:0000313" key="10">
    <source>
        <dbReference type="Proteomes" id="UP000662931"/>
    </source>
</evidence>
<dbReference type="PANTHER" id="PTHR15301:SF3">
    <property type="entry name" value="PROTEIN NSG1-RELATED"/>
    <property type="match status" value="1"/>
</dbReference>
<evidence type="ECO:0000256" key="8">
    <source>
        <dbReference type="SAM" id="Phobius"/>
    </source>
</evidence>
<keyword evidence="6 8" id="KW-0472">Membrane</keyword>
<evidence type="ECO:0000256" key="1">
    <source>
        <dbReference type="ARBA" id="ARBA00004477"/>
    </source>
</evidence>
<dbReference type="GeneID" id="62194119"/>
<dbReference type="RefSeq" id="XP_038776973.1">
    <property type="nucleotide sequence ID" value="XM_038921045.1"/>
</dbReference>
<keyword evidence="4" id="KW-0256">Endoplasmic reticulum</keyword>
<feature type="compositionally biased region" description="Basic and acidic residues" evidence="7">
    <location>
        <begin position="1"/>
        <end position="16"/>
    </location>
</feature>
<evidence type="ECO:0000256" key="5">
    <source>
        <dbReference type="ARBA" id="ARBA00022989"/>
    </source>
</evidence>
<evidence type="ECO:0000256" key="7">
    <source>
        <dbReference type="SAM" id="MobiDB-lite"/>
    </source>
</evidence>
<keyword evidence="10" id="KW-1185">Reference proteome</keyword>
<evidence type="ECO:0000313" key="9">
    <source>
        <dbReference type="EMBL" id="QPG73408.1"/>
    </source>
</evidence>
<dbReference type="KEGG" id="bnn:FOA43_000718"/>
<organism evidence="9 10">
    <name type="scientific">Eeniella nana</name>
    <name type="common">Yeast</name>
    <name type="synonym">Brettanomyces nanus</name>
    <dbReference type="NCBI Taxonomy" id="13502"/>
    <lineage>
        <taxon>Eukaryota</taxon>
        <taxon>Fungi</taxon>
        <taxon>Dikarya</taxon>
        <taxon>Ascomycota</taxon>
        <taxon>Saccharomycotina</taxon>
        <taxon>Pichiomycetes</taxon>
        <taxon>Pichiales</taxon>
        <taxon>Pichiaceae</taxon>
        <taxon>Brettanomyces</taxon>
    </lineage>
</organism>
<accession>A0A875RXN7</accession>
<feature type="transmembrane region" description="Helical" evidence="8">
    <location>
        <begin position="241"/>
        <end position="264"/>
    </location>
</feature>
<feature type="compositionally biased region" description="Low complexity" evidence="7">
    <location>
        <begin position="205"/>
        <end position="215"/>
    </location>
</feature>
<dbReference type="EMBL" id="CP064812">
    <property type="protein sequence ID" value="QPG73408.1"/>
    <property type="molecule type" value="Genomic_DNA"/>
</dbReference>
<feature type="transmembrane region" description="Helical" evidence="8">
    <location>
        <begin position="114"/>
        <end position="134"/>
    </location>
</feature>
<dbReference type="InterPro" id="IPR025929">
    <property type="entry name" value="INSIG_fam"/>
</dbReference>
<evidence type="ECO:0000256" key="6">
    <source>
        <dbReference type="ARBA" id="ARBA00023136"/>
    </source>
</evidence>
<sequence length="353" mass="38890">MERTKQALTDKRDPRKQPSKLPFVATSRTRGGAPASSVEMKTTPSVVNLTRPELYSIYGAGSNAVDSEEEEGENIYNTLSEGLVRSTSHHLEESKVKHPHQPEPTITQTMFVEFFKGFSCCILLCIAGNLMFFFGEQLYKANPVLPDISKYRILYFFQDLLSQYNRSNNLRIQFIGNGIESVMLGFTSYTLSKLLSSVFPQVALSSGKSSSSSSSVNTDKEDSSDEGDGSIDSVGQYAQQMLTAVFDSNLVRSMVCAVGLAYCFKKYQWSSKLQVASLWALSNLLIWNGLDSTIVGFVTSAIVAISCVALNFARSGLNLTLMDSDIIADLLWIGSFVFIGQIILGKIIRLVYA</sequence>
<evidence type="ECO:0000256" key="3">
    <source>
        <dbReference type="ARBA" id="ARBA00022692"/>
    </source>
</evidence>
<evidence type="ECO:0000256" key="4">
    <source>
        <dbReference type="ARBA" id="ARBA00022824"/>
    </source>
</evidence>
<comment type="subcellular location">
    <subcellularLocation>
        <location evidence="1">Endoplasmic reticulum membrane</location>
        <topology evidence="1">Multi-pass membrane protein</topology>
    </subcellularLocation>
</comment>
<protein>
    <submittedName>
        <fullName evidence="9">Uncharacterized protein</fullName>
    </submittedName>
</protein>
<dbReference type="PANTHER" id="PTHR15301">
    <property type="entry name" value="INSULIN-INDUCED GENE 1"/>
    <property type="match status" value="1"/>
</dbReference>
<keyword evidence="3 8" id="KW-0812">Transmembrane</keyword>
<feature type="region of interest" description="Disordered" evidence="7">
    <location>
        <begin position="205"/>
        <end position="229"/>
    </location>
</feature>
<proteinExistence type="inferred from homology"/>
<feature type="region of interest" description="Disordered" evidence="7">
    <location>
        <begin position="1"/>
        <end position="41"/>
    </location>
</feature>
<feature type="transmembrane region" description="Helical" evidence="8">
    <location>
        <begin position="285"/>
        <end position="312"/>
    </location>
</feature>
<gene>
    <name evidence="9" type="ORF">FOA43_000718</name>
</gene>
<name>A0A875RXN7_EENNA</name>
<dbReference type="OrthoDB" id="205546at2759"/>
<reference evidence="9" key="1">
    <citation type="submission" date="2020-10" db="EMBL/GenBank/DDBJ databases">
        <authorList>
            <person name="Roach M.J.R."/>
        </authorList>
    </citation>
    <scope>NUCLEOTIDE SEQUENCE</scope>
    <source>
        <strain evidence="9">CBS 1945</strain>
    </source>
</reference>